<keyword evidence="5 7" id="KW-1133">Transmembrane helix</keyword>
<comment type="caution">
    <text evidence="9">The sequence shown here is derived from an EMBL/GenBank/DDBJ whole genome shotgun (WGS) entry which is preliminary data.</text>
</comment>
<evidence type="ECO:0000256" key="6">
    <source>
        <dbReference type="ARBA" id="ARBA00023136"/>
    </source>
</evidence>
<dbReference type="Proteomes" id="UP001233314">
    <property type="component" value="Unassembled WGS sequence"/>
</dbReference>
<protein>
    <submittedName>
        <fullName evidence="9">Wzz/FepE/Etk N-terminal domain-containing protein</fullName>
    </submittedName>
</protein>
<evidence type="ECO:0000256" key="7">
    <source>
        <dbReference type="SAM" id="Phobius"/>
    </source>
</evidence>
<sequence length="205" mass="21293">MDLRTYVGVLLRNWVLILLAIVLGLAAAGAVALFGTSRYTSTARILFSASQVDTGQDLAYAGNYVQSRMQTYKGLATTPAVLDKVIDELDLDTTPAELAKQISVETSQIDTLIGVTAESTDKREAARIADSVSTQLIGAVVGVENSGASDKEPGVRGVVVGRAVVAKSPSSPDVPVDLLAGLLLGAFVGVGAVTARHLLRDPESA</sequence>
<dbReference type="PANTHER" id="PTHR32309">
    <property type="entry name" value="TYROSINE-PROTEIN KINASE"/>
    <property type="match status" value="1"/>
</dbReference>
<dbReference type="InterPro" id="IPR003856">
    <property type="entry name" value="LPS_length_determ_N"/>
</dbReference>
<evidence type="ECO:0000256" key="1">
    <source>
        <dbReference type="ARBA" id="ARBA00004651"/>
    </source>
</evidence>
<evidence type="ECO:0000256" key="5">
    <source>
        <dbReference type="ARBA" id="ARBA00022989"/>
    </source>
</evidence>
<dbReference type="InterPro" id="IPR050445">
    <property type="entry name" value="Bact_polysacc_biosynth/exp"/>
</dbReference>
<evidence type="ECO:0000256" key="2">
    <source>
        <dbReference type="ARBA" id="ARBA00006683"/>
    </source>
</evidence>
<evidence type="ECO:0000313" key="9">
    <source>
        <dbReference type="EMBL" id="MDO7869003.1"/>
    </source>
</evidence>
<proteinExistence type="inferred from homology"/>
<accession>A0ABT9B2T1</accession>
<dbReference type="Pfam" id="PF02706">
    <property type="entry name" value="Wzz"/>
    <property type="match status" value="1"/>
</dbReference>
<comment type="subcellular location">
    <subcellularLocation>
        <location evidence="1">Cell membrane</location>
        <topology evidence="1">Multi-pass membrane protein</topology>
    </subcellularLocation>
</comment>
<evidence type="ECO:0000313" key="10">
    <source>
        <dbReference type="Proteomes" id="UP001233314"/>
    </source>
</evidence>
<evidence type="ECO:0000256" key="3">
    <source>
        <dbReference type="ARBA" id="ARBA00022475"/>
    </source>
</evidence>
<reference evidence="9 10" key="1">
    <citation type="submission" date="2023-07" db="EMBL/GenBank/DDBJ databases">
        <title>Nocardioides sp. nov WY-20 isolated from soil.</title>
        <authorList>
            <person name="Liu B."/>
            <person name="Wan Y."/>
        </authorList>
    </citation>
    <scope>NUCLEOTIDE SEQUENCE [LARGE SCALE GENOMIC DNA]</scope>
    <source>
        <strain evidence="9 10">WY-20</strain>
    </source>
</reference>
<keyword evidence="6 7" id="KW-0472">Membrane</keyword>
<gene>
    <name evidence="9" type="ORF">Q5722_11560</name>
</gene>
<organism evidence="9 10">
    <name type="scientific">Nocardioides jiangxiensis</name>
    <dbReference type="NCBI Taxonomy" id="3064524"/>
    <lineage>
        <taxon>Bacteria</taxon>
        <taxon>Bacillati</taxon>
        <taxon>Actinomycetota</taxon>
        <taxon>Actinomycetes</taxon>
        <taxon>Propionibacteriales</taxon>
        <taxon>Nocardioidaceae</taxon>
        <taxon>Nocardioides</taxon>
    </lineage>
</organism>
<comment type="similarity">
    <text evidence="2">Belongs to the CpsC/CapA family.</text>
</comment>
<name>A0ABT9B2T1_9ACTN</name>
<dbReference type="PANTHER" id="PTHR32309:SF13">
    <property type="entry name" value="FERRIC ENTEROBACTIN TRANSPORT PROTEIN FEPE"/>
    <property type="match status" value="1"/>
</dbReference>
<feature type="domain" description="Polysaccharide chain length determinant N-terminal" evidence="8">
    <location>
        <begin position="1"/>
        <end position="89"/>
    </location>
</feature>
<feature type="transmembrane region" description="Helical" evidence="7">
    <location>
        <begin position="14"/>
        <end position="34"/>
    </location>
</feature>
<keyword evidence="4 7" id="KW-0812">Transmembrane</keyword>
<dbReference type="RefSeq" id="WP_305028424.1">
    <property type="nucleotide sequence ID" value="NZ_JAUQTA010000002.1"/>
</dbReference>
<keyword evidence="10" id="KW-1185">Reference proteome</keyword>
<evidence type="ECO:0000256" key="4">
    <source>
        <dbReference type="ARBA" id="ARBA00022692"/>
    </source>
</evidence>
<keyword evidence="3" id="KW-1003">Cell membrane</keyword>
<dbReference type="EMBL" id="JAUQTA010000002">
    <property type="protein sequence ID" value="MDO7869003.1"/>
    <property type="molecule type" value="Genomic_DNA"/>
</dbReference>
<evidence type="ECO:0000259" key="8">
    <source>
        <dbReference type="Pfam" id="PF02706"/>
    </source>
</evidence>